<feature type="compositionally biased region" description="Polar residues" evidence="1">
    <location>
        <begin position="351"/>
        <end position="369"/>
    </location>
</feature>
<feature type="compositionally biased region" description="Polar residues" evidence="1">
    <location>
        <begin position="281"/>
        <end position="291"/>
    </location>
</feature>
<dbReference type="Gene3D" id="1.10.287.110">
    <property type="entry name" value="DnaJ domain"/>
    <property type="match status" value="1"/>
</dbReference>
<dbReference type="EMBL" id="ASPP01010322">
    <property type="protein sequence ID" value="ETO22984.1"/>
    <property type="molecule type" value="Genomic_DNA"/>
</dbReference>
<reference evidence="2 3" key="1">
    <citation type="journal article" date="2013" name="Curr. Biol.">
        <title>The Genome of the Foraminiferan Reticulomyxa filosa.</title>
        <authorList>
            <person name="Glockner G."/>
            <person name="Hulsmann N."/>
            <person name="Schleicher M."/>
            <person name="Noegel A.A."/>
            <person name="Eichinger L."/>
            <person name="Gallinger C."/>
            <person name="Pawlowski J."/>
            <person name="Sierra R."/>
            <person name="Euteneuer U."/>
            <person name="Pillet L."/>
            <person name="Moustafa A."/>
            <person name="Platzer M."/>
            <person name="Groth M."/>
            <person name="Szafranski K."/>
            <person name="Schliwa M."/>
        </authorList>
    </citation>
    <scope>NUCLEOTIDE SEQUENCE [LARGE SCALE GENOMIC DNA]</scope>
</reference>
<feature type="compositionally biased region" description="Polar residues" evidence="1">
    <location>
        <begin position="486"/>
        <end position="508"/>
    </location>
</feature>
<organism evidence="2 3">
    <name type="scientific">Reticulomyxa filosa</name>
    <dbReference type="NCBI Taxonomy" id="46433"/>
    <lineage>
        <taxon>Eukaryota</taxon>
        <taxon>Sar</taxon>
        <taxon>Rhizaria</taxon>
        <taxon>Retaria</taxon>
        <taxon>Foraminifera</taxon>
        <taxon>Monothalamids</taxon>
        <taxon>Reticulomyxidae</taxon>
        <taxon>Reticulomyxa</taxon>
    </lineage>
</organism>
<accession>X6NB51</accession>
<feature type="compositionally biased region" description="Low complexity" evidence="1">
    <location>
        <begin position="258"/>
        <end position="280"/>
    </location>
</feature>
<dbReference type="OrthoDB" id="1717591at2759"/>
<keyword evidence="3" id="KW-1185">Reference proteome</keyword>
<feature type="compositionally biased region" description="Basic and acidic residues" evidence="1">
    <location>
        <begin position="399"/>
        <end position="410"/>
    </location>
</feature>
<dbReference type="PANTHER" id="PTHR23172">
    <property type="entry name" value="AUXILIN/CYCLIN G-ASSOCIATED KINASE-RELATED"/>
    <property type="match status" value="1"/>
</dbReference>
<dbReference type="InterPro" id="IPR036869">
    <property type="entry name" value="J_dom_sf"/>
</dbReference>
<evidence type="ECO:0000313" key="2">
    <source>
        <dbReference type="EMBL" id="ETO22984.1"/>
    </source>
</evidence>
<gene>
    <name evidence="2" type="ORF">RFI_14204</name>
</gene>
<dbReference type="SUPFAM" id="SSF46565">
    <property type="entry name" value="Chaperone J-domain"/>
    <property type="match status" value="1"/>
</dbReference>
<feature type="compositionally biased region" description="Basic and acidic residues" evidence="1">
    <location>
        <begin position="522"/>
        <end position="536"/>
    </location>
</feature>
<comment type="caution">
    <text evidence="2">The sequence shown here is derived from an EMBL/GenBank/DDBJ whole genome shotgun (WGS) entry which is preliminary data.</text>
</comment>
<evidence type="ECO:0008006" key="4">
    <source>
        <dbReference type="Google" id="ProtNLM"/>
    </source>
</evidence>
<feature type="region of interest" description="Disordered" evidence="1">
    <location>
        <begin position="343"/>
        <end position="536"/>
    </location>
</feature>
<feature type="compositionally biased region" description="Basic and acidic residues" evidence="1">
    <location>
        <begin position="437"/>
        <end position="450"/>
    </location>
</feature>
<feature type="compositionally biased region" description="Basic and acidic residues" evidence="1">
    <location>
        <begin position="458"/>
        <end position="471"/>
    </location>
</feature>
<feature type="compositionally biased region" description="Polar residues" evidence="1">
    <location>
        <begin position="383"/>
        <end position="398"/>
    </location>
</feature>
<evidence type="ECO:0000256" key="1">
    <source>
        <dbReference type="SAM" id="MobiDB-lite"/>
    </source>
</evidence>
<dbReference type="AlphaFoldDB" id="X6NB51"/>
<feature type="region of interest" description="Disordered" evidence="1">
    <location>
        <begin position="81"/>
        <end position="102"/>
    </location>
</feature>
<sequence length="687" mass="77953">MFTYRAYYGANEEIANNAVKLFQEQLHAPQGLIGELDNWQQVIGSLQQEIEEIERARASAQASNDRLNSLKDQYDRLKKKQAVSSGTSASTGSSATAAQEARDLEERIKETTNVTKSLVKEFKEQKQKIGDVVTNMLKEKYRIFDRVYVQLLECQLAFVAMCGDLTKPFQPWVEYYRKQYPKTYSDSNEHPLYQSTEKLVQRRKSPVENSNNGRPVGERNSSHDQDSNSKPNANTAETDDTRGYENVASPSASKGRNSAKNSENGNNSNSNTNHSSKTNGTPHSRGNSGDIKSSAARVKKNSTASAHSVFYFYFCFFSPLPQKKKKKKKRVIRYLLRLIQTHVQKKKNSESKNPVPSSEKNKNQTSATSPHEHNDFLFGDFASPTSEHQSNPTSQKKTSTTEDEHEEFGHFMDGSNHSTTKKQPEKQYPMGNLFESGKNRSQGDRKDKDFWGMFDTETASKRKGTDTDKPKSPNQTNAALAESHKSNFSKSESQISRPNASGNASSSQKRGHNHLQPVNEQPRSKSESPETPKTELSHLSFSAFHPLKGKQRANGTWMHNFFLVQERMRFVKESYAQEAKEQAERIKYKDEIESKLDEWEYANGARRNIRSLLTKLPEILWEDSGWKPVSLGDLVQPAKCKRAYQVALRVVHPDRATNRGDDTKQAVICERVFTALNEAWTEFEKTL</sequence>
<proteinExistence type="predicted"/>
<feature type="compositionally biased region" description="Basic and acidic residues" evidence="1">
    <location>
        <begin position="216"/>
        <end position="227"/>
    </location>
</feature>
<feature type="compositionally biased region" description="Low complexity" evidence="1">
    <location>
        <begin position="84"/>
        <end position="98"/>
    </location>
</feature>
<evidence type="ECO:0000313" key="3">
    <source>
        <dbReference type="Proteomes" id="UP000023152"/>
    </source>
</evidence>
<protein>
    <recommendedName>
        <fullName evidence="4">J domain-containing protein</fullName>
    </recommendedName>
</protein>
<feature type="region of interest" description="Disordered" evidence="1">
    <location>
        <begin position="197"/>
        <end position="295"/>
    </location>
</feature>
<dbReference type="Proteomes" id="UP000023152">
    <property type="component" value="Unassembled WGS sequence"/>
</dbReference>
<name>X6NB51_RETFI</name>